<dbReference type="RefSeq" id="WP_238228476.1">
    <property type="nucleotide sequence ID" value="NZ_BPQD01000049.1"/>
</dbReference>
<protein>
    <submittedName>
        <fullName evidence="2">Uncharacterized protein</fullName>
    </submittedName>
</protein>
<organism evidence="2 3">
    <name type="scientific">Methylobacterium adhaesivum</name>
    <dbReference type="NCBI Taxonomy" id="333297"/>
    <lineage>
        <taxon>Bacteria</taxon>
        <taxon>Pseudomonadati</taxon>
        <taxon>Pseudomonadota</taxon>
        <taxon>Alphaproteobacteria</taxon>
        <taxon>Hyphomicrobiales</taxon>
        <taxon>Methylobacteriaceae</taxon>
        <taxon>Methylobacterium</taxon>
    </lineage>
</organism>
<comment type="caution">
    <text evidence="2">The sequence shown here is derived from an EMBL/GenBank/DDBJ whole genome shotgun (WGS) entry which is preliminary data.</text>
</comment>
<feature type="region of interest" description="Disordered" evidence="1">
    <location>
        <begin position="313"/>
        <end position="344"/>
    </location>
</feature>
<sequence length="386" mass="41413">MAQRIERACHLEIDAPQAGILADEDGQRGVRPFAIEGWTEIASRCDRRSRFGGLRWTRRLGDGDGVLAQLGEPLAQHLGGITLCPCLGLSTQAAHAIKGCQAKGFGLRQCREAGDLAGDRVRVGHRRTVAGVQLLLEAGLDPRNFGADYGRGIALKVSKGSLVNLELFGPPLGLHARLSGFTSLTGLDVGDNDPGSGEVEIDGLLRPDGLNTIAAIAVGKGLIARRRDRPSVLVRDRASEPAPQVWLGETAAFREEPGQPTIIRANAPLDHRGDIGVPPCHGAIETGAIPIGQARPGVPCGLSLSGSEETAENIERRNLCRSRPKRRGDHDHRPETAHPAPGHGLFLPRSIRMVSPVRASYSRLLRTDFSEIRGHCRTDVSSMKLL</sequence>
<dbReference type="EMBL" id="JAUFPX010000038">
    <property type="protein sequence ID" value="MDN3593135.1"/>
    <property type="molecule type" value="Genomic_DNA"/>
</dbReference>
<evidence type="ECO:0000313" key="2">
    <source>
        <dbReference type="EMBL" id="MDN3593135.1"/>
    </source>
</evidence>
<proteinExistence type="predicted"/>
<accession>A0ABT8BNL5</accession>
<evidence type="ECO:0000313" key="3">
    <source>
        <dbReference type="Proteomes" id="UP001224644"/>
    </source>
</evidence>
<reference evidence="3" key="1">
    <citation type="journal article" date="2019" name="Int. J. Syst. Evol. Microbiol.">
        <title>The Global Catalogue of Microorganisms (GCM) 10K type strain sequencing project: providing services to taxonomists for standard genome sequencing and annotation.</title>
        <authorList>
            <consortium name="The Broad Institute Genomics Platform"/>
            <consortium name="The Broad Institute Genome Sequencing Center for Infectious Disease"/>
            <person name="Wu L."/>
            <person name="Ma J."/>
        </authorList>
    </citation>
    <scope>NUCLEOTIDE SEQUENCE [LARGE SCALE GENOMIC DNA]</scope>
    <source>
        <strain evidence="3">CECT 7069</strain>
    </source>
</reference>
<dbReference type="Proteomes" id="UP001224644">
    <property type="component" value="Unassembled WGS sequence"/>
</dbReference>
<evidence type="ECO:0000256" key="1">
    <source>
        <dbReference type="SAM" id="MobiDB-lite"/>
    </source>
</evidence>
<gene>
    <name evidence="2" type="ORF">QWZ12_21310</name>
</gene>
<keyword evidence="3" id="KW-1185">Reference proteome</keyword>
<name>A0ABT8BNL5_9HYPH</name>